<gene>
    <name evidence="1" type="ORF">AC578_5902</name>
</gene>
<accession>A0A139HBH3</accession>
<protein>
    <submittedName>
        <fullName evidence="1">Uncharacterized protein</fullName>
    </submittedName>
</protein>
<name>A0A139HBH3_9PEZI</name>
<reference evidence="1 2" key="1">
    <citation type="submission" date="2015-07" db="EMBL/GenBank/DDBJ databases">
        <title>Comparative genomics of the Sigatoka disease complex on banana suggests a link between parallel evolutionary changes in Pseudocercospora fijiensis and Pseudocercospora eumusae and increased virulence on the banana host.</title>
        <authorList>
            <person name="Chang T.-C."/>
            <person name="Salvucci A."/>
            <person name="Crous P.W."/>
            <person name="Stergiopoulos I."/>
        </authorList>
    </citation>
    <scope>NUCLEOTIDE SEQUENCE [LARGE SCALE GENOMIC DNA]</scope>
    <source>
        <strain evidence="1 2">CBS 114824</strain>
    </source>
</reference>
<dbReference type="PROSITE" id="PS51257">
    <property type="entry name" value="PROKAR_LIPOPROTEIN"/>
    <property type="match status" value="1"/>
</dbReference>
<dbReference type="EMBL" id="LFZN01000086">
    <property type="protein sequence ID" value="KXS99776.1"/>
    <property type="molecule type" value="Genomic_DNA"/>
</dbReference>
<evidence type="ECO:0000313" key="2">
    <source>
        <dbReference type="Proteomes" id="UP000070133"/>
    </source>
</evidence>
<dbReference type="Proteomes" id="UP000070133">
    <property type="component" value="Unassembled WGS sequence"/>
</dbReference>
<sequence>MFRAYAPRVSPFLSADGSSSSVFGAISCVVGSVDSVGSCDAERYGDNHVAAGDLFGDEVVELEDILVCNGEEAREYLEEVLKGVGGGLDNVVYVAVIDPLVEELGSALRRHD</sequence>
<evidence type="ECO:0000313" key="1">
    <source>
        <dbReference type="EMBL" id="KXS99776.1"/>
    </source>
</evidence>
<proteinExistence type="predicted"/>
<organism evidence="1 2">
    <name type="scientific">Pseudocercospora eumusae</name>
    <dbReference type="NCBI Taxonomy" id="321146"/>
    <lineage>
        <taxon>Eukaryota</taxon>
        <taxon>Fungi</taxon>
        <taxon>Dikarya</taxon>
        <taxon>Ascomycota</taxon>
        <taxon>Pezizomycotina</taxon>
        <taxon>Dothideomycetes</taxon>
        <taxon>Dothideomycetidae</taxon>
        <taxon>Mycosphaerellales</taxon>
        <taxon>Mycosphaerellaceae</taxon>
        <taxon>Pseudocercospora</taxon>
    </lineage>
</organism>
<keyword evidence="2" id="KW-1185">Reference proteome</keyword>
<comment type="caution">
    <text evidence="1">The sequence shown here is derived from an EMBL/GenBank/DDBJ whole genome shotgun (WGS) entry which is preliminary data.</text>
</comment>
<dbReference type="AlphaFoldDB" id="A0A139HBH3"/>